<dbReference type="NCBIfam" id="TIGR02222">
    <property type="entry name" value="chap_CsaA"/>
    <property type="match status" value="1"/>
</dbReference>
<accession>A0A2T0SHC5</accession>
<evidence type="ECO:0000256" key="3">
    <source>
        <dbReference type="PROSITE-ProRule" id="PRU00209"/>
    </source>
</evidence>
<keyword evidence="1 3" id="KW-0820">tRNA-binding</keyword>
<keyword evidence="6" id="KW-1185">Reference proteome</keyword>
<organism evidence="5 6">
    <name type="scientific">Spirosoma oryzae</name>
    <dbReference type="NCBI Taxonomy" id="1469603"/>
    <lineage>
        <taxon>Bacteria</taxon>
        <taxon>Pseudomonadati</taxon>
        <taxon>Bacteroidota</taxon>
        <taxon>Cytophagia</taxon>
        <taxon>Cytophagales</taxon>
        <taxon>Cytophagaceae</taxon>
        <taxon>Spirosoma</taxon>
    </lineage>
</organism>
<dbReference type="Pfam" id="PF01588">
    <property type="entry name" value="tRNA_bind"/>
    <property type="match status" value="1"/>
</dbReference>
<evidence type="ECO:0000256" key="2">
    <source>
        <dbReference type="ARBA" id="ARBA00022884"/>
    </source>
</evidence>
<sequence>MNTPEQPAPISWADFEKVDMRTGTIVAVEPFPQARKPAYKLTIDFGDLGLKRSSAQITTLYTPDTLVGQQVIAVVNFPPKQIATFRSECLVLGSVAADGTVTLLQPERTTPNGLRIG</sequence>
<evidence type="ECO:0000256" key="1">
    <source>
        <dbReference type="ARBA" id="ARBA00022555"/>
    </source>
</evidence>
<dbReference type="InterPro" id="IPR008231">
    <property type="entry name" value="CsaA"/>
</dbReference>
<reference evidence="5 6" key="1">
    <citation type="submission" date="2018-03" db="EMBL/GenBank/DDBJ databases">
        <title>Genomic Encyclopedia of Archaeal and Bacterial Type Strains, Phase II (KMG-II): from individual species to whole genera.</title>
        <authorList>
            <person name="Goeker M."/>
        </authorList>
    </citation>
    <scope>NUCLEOTIDE SEQUENCE [LARGE SCALE GENOMIC DNA]</scope>
    <source>
        <strain evidence="5 6">DSM 28354</strain>
    </source>
</reference>
<dbReference type="InterPro" id="IPR051270">
    <property type="entry name" value="Tyrosine-tRNA_ligase_regulator"/>
</dbReference>
<dbReference type="PROSITE" id="PS50886">
    <property type="entry name" value="TRBD"/>
    <property type="match status" value="1"/>
</dbReference>
<dbReference type="RefSeq" id="WP_106139693.1">
    <property type="nucleotide sequence ID" value="NZ_PVTE01000020.1"/>
</dbReference>
<dbReference type="InterPro" id="IPR012340">
    <property type="entry name" value="NA-bd_OB-fold"/>
</dbReference>
<protein>
    <submittedName>
        <fullName evidence="5">tRNA-binding protein</fullName>
    </submittedName>
</protein>
<dbReference type="OrthoDB" id="9794564at2"/>
<dbReference type="SUPFAM" id="SSF50249">
    <property type="entry name" value="Nucleic acid-binding proteins"/>
    <property type="match status" value="1"/>
</dbReference>
<dbReference type="Proteomes" id="UP000238375">
    <property type="component" value="Unassembled WGS sequence"/>
</dbReference>
<name>A0A2T0SHC5_9BACT</name>
<dbReference type="NCBIfam" id="NF007495">
    <property type="entry name" value="PRK10089.1-4"/>
    <property type="match status" value="1"/>
</dbReference>
<dbReference type="InterPro" id="IPR002547">
    <property type="entry name" value="tRNA-bd_dom"/>
</dbReference>
<evidence type="ECO:0000313" key="6">
    <source>
        <dbReference type="Proteomes" id="UP000238375"/>
    </source>
</evidence>
<dbReference type="FunFam" id="2.40.50.140:FF:000165">
    <property type="entry name" value="Chaperone CsaA"/>
    <property type="match status" value="1"/>
</dbReference>
<dbReference type="Gene3D" id="2.40.50.140">
    <property type="entry name" value="Nucleic acid-binding proteins"/>
    <property type="match status" value="1"/>
</dbReference>
<dbReference type="PANTHER" id="PTHR11586">
    <property type="entry name" value="TRNA-AMINOACYLATION COFACTOR ARC1 FAMILY MEMBER"/>
    <property type="match status" value="1"/>
</dbReference>
<proteinExistence type="predicted"/>
<feature type="domain" description="TRNA-binding" evidence="4">
    <location>
        <begin position="14"/>
        <end position="117"/>
    </location>
</feature>
<dbReference type="NCBIfam" id="NF007494">
    <property type="entry name" value="PRK10089.1-3"/>
    <property type="match status" value="1"/>
</dbReference>
<comment type="caution">
    <text evidence="5">The sequence shown here is derived from an EMBL/GenBank/DDBJ whole genome shotgun (WGS) entry which is preliminary data.</text>
</comment>
<dbReference type="EMBL" id="PVTE01000020">
    <property type="protein sequence ID" value="PRY32815.1"/>
    <property type="molecule type" value="Genomic_DNA"/>
</dbReference>
<evidence type="ECO:0000313" key="5">
    <source>
        <dbReference type="EMBL" id="PRY32815.1"/>
    </source>
</evidence>
<dbReference type="CDD" id="cd02798">
    <property type="entry name" value="tRNA_bind_CsaA"/>
    <property type="match status" value="1"/>
</dbReference>
<dbReference type="PANTHER" id="PTHR11586:SF37">
    <property type="entry name" value="TRNA-BINDING DOMAIN-CONTAINING PROTEIN"/>
    <property type="match status" value="1"/>
</dbReference>
<dbReference type="AlphaFoldDB" id="A0A2T0SHC5"/>
<evidence type="ECO:0000259" key="4">
    <source>
        <dbReference type="PROSITE" id="PS50886"/>
    </source>
</evidence>
<keyword evidence="2 3" id="KW-0694">RNA-binding</keyword>
<dbReference type="GO" id="GO:0000049">
    <property type="term" value="F:tRNA binding"/>
    <property type="evidence" value="ECO:0007669"/>
    <property type="project" value="UniProtKB-UniRule"/>
</dbReference>
<gene>
    <name evidence="5" type="ORF">CLV58_12066</name>
</gene>